<comment type="subcellular location">
    <subcellularLocation>
        <location evidence="1">Cell membrane</location>
    </subcellularLocation>
</comment>
<evidence type="ECO:0000256" key="8">
    <source>
        <dbReference type="SAM" id="Phobius"/>
    </source>
</evidence>
<feature type="transmembrane region" description="Helical" evidence="8">
    <location>
        <begin position="61"/>
        <end position="83"/>
    </location>
</feature>
<feature type="domain" description="Pycsar effector protein" evidence="9">
    <location>
        <begin position="18"/>
        <end position="157"/>
    </location>
</feature>
<feature type="transmembrane region" description="Helical" evidence="8">
    <location>
        <begin position="138"/>
        <end position="157"/>
    </location>
</feature>
<keyword evidence="4" id="KW-0547">Nucleotide-binding</keyword>
<keyword evidence="5 8" id="KW-1133">Transmembrane helix</keyword>
<evidence type="ECO:0000313" key="10">
    <source>
        <dbReference type="EMBL" id="SOD67085.1"/>
    </source>
</evidence>
<evidence type="ECO:0000256" key="7">
    <source>
        <dbReference type="ARBA" id="ARBA00023136"/>
    </source>
</evidence>
<evidence type="ECO:0000256" key="5">
    <source>
        <dbReference type="ARBA" id="ARBA00022989"/>
    </source>
</evidence>
<organism evidence="10 11">
    <name type="scientific">Streptomyces zhaozhouensis</name>
    <dbReference type="NCBI Taxonomy" id="1300267"/>
    <lineage>
        <taxon>Bacteria</taxon>
        <taxon>Bacillati</taxon>
        <taxon>Actinomycetota</taxon>
        <taxon>Actinomycetes</taxon>
        <taxon>Kitasatosporales</taxon>
        <taxon>Streptomycetaceae</taxon>
        <taxon>Streptomyces</taxon>
    </lineage>
</organism>
<evidence type="ECO:0000256" key="6">
    <source>
        <dbReference type="ARBA" id="ARBA00023118"/>
    </source>
</evidence>
<evidence type="ECO:0000256" key="2">
    <source>
        <dbReference type="ARBA" id="ARBA00022475"/>
    </source>
</evidence>
<evidence type="ECO:0000256" key="4">
    <source>
        <dbReference type="ARBA" id="ARBA00022741"/>
    </source>
</evidence>
<reference evidence="10 11" key="1">
    <citation type="submission" date="2017-09" db="EMBL/GenBank/DDBJ databases">
        <authorList>
            <person name="Ehlers B."/>
            <person name="Leendertz F.H."/>
        </authorList>
    </citation>
    <scope>NUCLEOTIDE SEQUENCE [LARGE SCALE GENOMIC DNA]</scope>
    <source>
        <strain evidence="10 11">CGMCC 4.7095</strain>
    </source>
</reference>
<keyword evidence="3 8" id="KW-0812">Transmembrane</keyword>
<dbReference type="Proteomes" id="UP000219072">
    <property type="component" value="Unassembled WGS sequence"/>
</dbReference>
<keyword evidence="6" id="KW-0051">Antiviral defense</keyword>
<evidence type="ECO:0000313" key="11">
    <source>
        <dbReference type="Proteomes" id="UP000219072"/>
    </source>
</evidence>
<sequence>MTATIRSIAQPTDDQWAAAHDAVSHDLARVEAKGGAILSAVSLPLAAAAVAAPALDLTGPALTLTLAGLTLLTTALLLVLVVIRPAGLTGQPPGGSWLYWATASTPDIARDVASDHRADQLGRRARLLAHKMRRLRQAVTLLISGVVALAAAALLALI</sequence>
<dbReference type="GO" id="GO:0051607">
    <property type="term" value="P:defense response to virus"/>
    <property type="evidence" value="ECO:0007669"/>
    <property type="project" value="UniProtKB-KW"/>
</dbReference>
<evidence type="ECO:0000256" key="1">
    <source>
        <dbReference type="ARBA" id="ARBA00004236"/>
    </source>
</evidence>
<keyword evidence="7 8" id="KW-0472">Membrane</keyword>
<evidence type="ECO:0000259" key="9">
    <source>
        <dbReference type="Pfam" id="PF18967"/>
    </source>
</evidence>
<dbReference type="AlphaFoldDB" id="A0A286E845"/>
<accession>A0A286E845</accession>
<evidence type="ECO:0000256" key="3">
    <source>
        <dbReference type="ARBA" id="ARBA00022692"/>
    </source>
</evidence>
<dbReference type="GO" id="GO:0005886">
    <property type="term" value="C:plasma membrane"/>
    <property type="evidence" value="ECO:0007669"/>
    <property type="project" value="UniProtKB-SubCell"/>
</dbReference>
<dbReference type="Pfam" id="PF18967">
    <property type="entry name" value="PycTM"/>
    <property type="match status" value="1"/>
</dbReference>
<keyword evidence="11" id="KW-1185">Reference proteome</keyword>
<proteinExistence type="predicted"/>
<dbReference type="RefSeq" id="WP_097233902.1">
    <property type="nucleotide sequence ID" value="NZ_OCNE01000028.1"/>
</dbReference>
<dbReference type="InterPro" id="IPR043760">
    <property type="entry name" value="PycTM_dom"/>
</dbReference>
<keyword evidence="2" id="KW-1003">Cell membrane</keyword>
<gene>
    <name evidence="10" type="ORF">SAMN06297387_12857</name>
</gene>
<dbReference type="EMBL" id="OCNE01000028">
    <property type="protein sequence ID" value="SOD67085.1"/>
    <property type="molecule type" value="Genomic_DNA"/>
</dbReference>
<dbReference type="GO" id="GO:0000166">
    <property type="term" value="F:nucleotide binding"/>
    <property type="evidence" value="ECO:0007669"/>
    <property type="project" value="UniProtKB-KW"/>
</dbReference>
<feature type="transmembrane region" description="Helical" evidence="8">
    <location>
        <begin position="35"/>
        <end position="55"/>
    </location>
</feature>
<name>A0A286E845_9ACTN</name>
<protein>
    <recommendedName>
        <fullName evidence="9">Pycsar effector protein domain-containing protein</fullName>
    </recommendedName>
</protein>